<keyword evidence="1" id="KW-0472">Membrane</keyword>
<dbReference type="EMBL" id="CAMXCT020002634">
    <property type="protein sequence ID" value="CAL1152829.1"/>
    <property type="molecule type" value="Genomic_DNA"/>
</dbReference>
<dbReference type="InterPro" id="IPR027417">
    <property type="entry name" value="P-loop_NTPase"/>
</dbReference>
<dbReference type="OrthoDB" id="190375at2759"/>
<protein>
    <submittedName>
        <fullName evidence="3">Myosin motor domain-containing protein</fullName>
    </submittedName>
</protein>
<dbReference type="Gene3D" id="3.40.50.300">
    <property type="entry name" value="P-loop containing nucleotide triphosphate hydrolases"/>
    <property type="match status" value="1"/>
</dbReference>
<evidence type="ECO:0000256" key="1">
    <source>
        <dbReference type="SAM" id="Phobius"/>
    </source>
</evidence>
<sequence>MTCPPQDMPDRAPCVFRTASSGRLQKVQGPFRSREQIEVANVKAAHLYKSVQASTPYNLEAQDRVMQSRLSKLMRTSPEDFKAPGRAAERAVPASLNASVPYVEKPFELRDDYLELPKIRDKPPFYTAFPNNKNFEAHAEAGNCCWHKACHDFEVKAAKVGEALTQHSAALRLEFLVAPQRWVAVAALDQRFQQLQRQRDEVSEDAQADAARDPFVNVAMLGDSGTGKSSLIKFILKHFGVDLPPDKMPKVSMEGDGTLLPTRFPLEKLGQVSLWDLPGQATSKIPSILFHRIISLLVLVSRTWLLVSILFLLVLVSRK</sequence>
<feature type="transmembrane region" description="Helical" evidence="1">
    <location>
        <begin position="293"/>
        <end position="316"/>
    </location>
</feature>
<comment type="caution">
    <text evidence="2">The sequence shown here is derived from an EMBL/GenBank/DDBJ whole genome shotgun (WGS) entry which is preliminary data.</text>
</comment>
<dbReference type="SUPFAM" id="SSF52540">
    <property type="entry name" value="P-loop containing nucleoside triphosphate hydrolases"/>
    <property type="match status" value="1"/>
</dbReference>
<accession>A0A9P1G3C1</accession>
<dbReference type="EMBL" id="CAMXCT030002634">
    <property type="protein sequence ID" value="CAL4786766.1"/>
    <property type="molecule type" value="Genomic_DNA"/>
</dbReference>
<dbReference type="Proteomes" id="UP001152797">
    <property type="component" value="Unassembled WGS sequence"/>
</dbReference>
<evidence type="ECO:0000313" key="4">
    <source>
        <dbReference type="Proteomes" id="UP001152797"/>
    </source>
</evidence>
<evidence type="ECO:0000313" key="3">
    <source>
        <dbReference type="EMBL" id="CAL4786766.1"/>
    </source>
</evidence>
<dbReference type="AlphaFoldDB" id="A0A9P1G3C1"/>
<keyword evidence="1" id="KW-1133">Transmembrane helix</keyword>
<evidence type="ECO:0000313" key="2">
    <source>
        <dbReference type="EMBL" id="CAI3999454.1"/>
    </source>
</evidence>
<keyword evidence="1" id="KW-0812">Transmembrane</keyword>
<dbReference type="EMBL" id="CAMXCT010002634">
    <property type="protein sequence ID" value="CAI3999454.1"/>
    <property type="molecule type" value="Genomic_DNA"/>
</dbReference>
<gene>
    <name evidence="2" type="ORF">C1SCF055_LOCUS25649</name>
</gene>
<reference evidence="2" key="1">
    <citation type="submission" date="2022-10" db="EMBL/GenBank/DDBJ databases">
        <authorList>
            <person name="Chen Y."/>
            <person name="Dougan E. K."/>
            <person name="Chan C."/>
            <person name="Rhodes N."/>
            <person name="Thang M."/>
        </authorList>
    </citation>
    <scope>NUCLEOTIDE SEQUENCE</scope>
</reference>
<proteinExistence type="predicted"/>
<organism evidence="2">
    <name type="scientific">Cladocopium goreaui</name>
    <dbReference type="NCBI Taxonomy" id="2562237"/>
    <lineage>
        <taxon>Eukaryota</taxon>
        <taxon>Sar</taxon>
        <taxon>Alveolata</taxon>
        <taxon>Dinophyceae</taxon>
        <taxon>Suessiales</taxon>
        <taxon>Symbiodiniaceae</taxon>
        <taxon>Cladocopium</taxon>
    </lineage>
</organism>
<reference evidence="3 4" key="2">
    <citation type="submission" date="2024-05" db="EMBL/GenBank/DDBJ databases">
        <authorList>
            <person name="Chen Y."/>
            <person name="Shah S."/>
            <person name="Dougan E. K."/>
            <person name="Thang M."/>
            <person name="Chan C."/>
        </authorList>
    </citation>
    <scope>NUCLEOTIDE SEQUENCE [LARGE SCALE GENOMIC DNA]</scope>
</reference>
<keyword evidence="4" id="KW-1185">Reference proteome</keyword>
<name>A0A9P1G3C1_9DINO</name>